<feature type="coiled-coil region" evidence="3">
    <location>
        <begin position="1"/>
        <end position="106"/>
    </location>
</feature>
<dbReference type="GO" id="GO:0016272">
    <property type="term" value="C:prefoldin complex"/>
    <property type="evidence" value="ECO:0007669"/>
    <property type="project" value="InterPro"/>
</dbReference>
<dbReference type="PANTHER" id="PTHR21431:SF0">
    <property type="entry name" value="PREFOLDIN SUBUNIT 6"/>
    <property type="match status" value="1"/>
</dbReference>
<dbReference type="GO" id="GO:0051087">
    <property type="term" value="F:protein-folding chaperone binding"/>
    <property type="evidence" value="ECO:0007669"/>
    <property type="project" value="TreeGrafter"/>
</dbReference>
<sequence>MADAQKQIQALSEEYQKLQTELEEAIAAREKLEAQQQENTSVQKEFKTLDEDANIYKLVGPVLLKQDKTEAVMAVDGRLDFIEKEINRIEKQIAEIQEKSEMKKGEIIQLQSRMQQPQAGGAPVAA</sequence>
<dbReference type="RefSeq" id="XP_002847890.1">
    <property type="nucleotide sequence ID" value="XM_002847844.1"/>
</dbReference>
<dbReference type="GO" id="GO:0005737">
    <property type="term" value="C:cytoplasm"/>
    <property type="evidence" value="ECO:0007669"/>
    <property type="project" value="TreeGrafter"/>
</dbReference>
<evidence type="ECO:0000256" key="1">
    <source>
        <dbReference type="ARBA" id="ARBA00008045"/>
    </source>
</evidence>
<keyword evidence="3" id="KW-0175">Coiled coil</keyword>
<dbReference type="FunFam" id="1.10.287.370:FF:000003">
    <property type="entry name" value="Prefoldin subunit 6"/>
    <property type="match status" value="1"/>
</dbReference>
<evidence type="ECO:0000256" key="3">
    <source>
        <dbReference type="SAM" id="Coils"/>
    </source>
</evidence>
<dbReference type="InterPro" id="IPR002777">
    <property type="entry name" value="PFD_beta-like"/>
</dbReference>
<name>C5FLK5_ARTOC</name>
<dbReference type="Proteomes" id="UP000002035">
    <property type="component" value="Unassembled WGS sequence"/>
</dbReference>
<dbReference type="AlphaFoldDB" id="C5FLK5"/>
<gene>
    <name evidence="4" type="ORF">MCYG_03396</name>
</gene>
<dbReference type="InterPro" id="IPR009053">
    <property type="entry name" value="Prefoldin"/>
</dbReference>
<organism evidence="4 5">
    <name type="scientific">Arthroderma otae (strain ATCC MYA-4605 / CBS 113480)</name>
    <name type="common">Microsporum canis</name>
    <dbReference type="NCBI Taxonomy" id="554155"/>
    <lineage>
        <taxon>Eukaryota</taxon>
        <taxon>Fungi</taxon>
        <taxon>Dikarya</taxon>
        <taxon>Ascomycota</taxon>
        <taxon>Pezizomycotina</taxon>
        <taxon>Eurotiomycetes</taxon>
        <taxon>Eurotiomycetidae</taxon>
        <taxon>Onygenales</taxon>
        <taxon>Arthrodermataceae</taxon>
        <taxon>Microsporum</taxon>
    </lineage>
</organism>
<keyword evidence="2" id="KW-0143">Chaperone</keyword>
<dbReference type="GO" id="GO:0051082">
    <property type="term" value="F:unfolded protein binding"/>
    <property type="evidence" value="ECO:0007669"/>
    <property type="project" value="InterPro"/>
</dbReference>
<evidence type="ECO:0000256" key="2">
    <source>
        <dbReference type="ARBA" id="ARBA00023186"/>
    </source>
</evidence>
<keyword evidence="5" id="KW-1185">Reference proteome</keyword>
<dbReference type="OrthoDB" id="248120at2759"/>
<proteinExistence type="inferred from homology"/>
<dbReference type="GO" id="GO:0051131">
    <property type="term" value="P:chaperone-mediated protein complex assembly"/>
    <property type="evidence" value="ECO:0007669"/>
    <property type="project" value="TreeGrafter"/>
</dbReference>
<dbReference type="OMA" id="VQTEFAQ"/>
<accession>C5FLK5</accession>
<dbReference type="SUPFAM" id="SSF46579">
    <property type="entry name" value="Prefoldin"/>
    <property type="match status" value="1"/>
</dbReference>
<dbReference type="Gene3D" id="1.10.287.370">
    <property type="match status" value="1"/>
</dbReference>
<dbReference type="HOGENOM" id="CLU_125172_2_0_1"/>
<reference evidence="5" key="1">
    <citation type="journal article" date="2012" name="MBio">
        <title>Comparative genome analysis of Trichophyton rubrum and related dermatophytes reveals candidate genes involved in infection.</title>
        <authorList>
            <person name="Martinez D.A."/>
            <person name="Oliver B.G."/>
            <person name="Graeser Y."/>
            <person name="Goldberg J.M."/>
            <person name="Li W."/>
            <person name="Martinez-Rossi N.M."/>
            <person name="Monod M."/>
            <person name="Shelest E."/>
            <person name="Barton R.C."/>
            <person name="Birch E."/>
            <person name="Brakhage A.A."/>
            <person name="Chen Z."/>
            <person name="Gurr S.J."/>
            <person name="Heiman D."/>
            <person name="Heitman J."/>
            <person name="Kosti I."/>
            <person name="Rossi A."/>
            <person name="Saif S."/>
            <person name="Samalova M."/>
            <person name="Saunders C.W."/>
            <person name="Shea T."/>
            <person name="Summerbell R.C."/>
            <person name="Xu J."/>
            <person name="Young S."/>
            <person name="Zeng Q."/>
            <person name="Birren B.W."/>
            <person name="Cuomo C.A."/>
            <person name="White T.C."/>
        </authorList>
    </citation>
    <scope>NUCLEOTIDE SEQUENCE [LARGE SCALE GENOMIC DNA]</scope>
    <source>
        <strain evidence="5">ATCC MYA-4605 / CBS 113480</strain>
    </source>
</reference>
<dbReference type="GeneID" id="9222608"/>
<evidence type="ECO:0008006" key="6">
    <source>
        <dbReference type="Google" id="ProtNLM"/>
    </source>
</evidence>
<dbReference type="STRING" id="554155.C5FLK5"/>
<dbReference type="eggNOG" id="KOG3478">
    <property type="taxonomic scope" value="Eukaryota"/>
</dbReference>
<evidence type="ECO:0000313" key="4">
    <source>
        <dbReference type="EMBL" id="EEQ30577.1"/>
    </source>
</evidence>
<dbReference type="CDD" id="cd23161">
    <property type="entry name" value="Prefoldin_6"/>
    <property type="match status" value="1"/>
</dbReference>
<dbReference type="Pfam" id="PF01920">
    <property type="entry name" value="Prefoldin_2"/>
    <property type="match status" value="1"/>
</dbReference>
<dbReference type="VEuPathDB" id="FungiDB:MCYG_03396"/>
<dbReference type="GO" id="GO:0006457">
    <property type="term" value="P:protein folding"/>
    <property type="evidence" value="ECO:0007669"/>
    <property type="project" value="InterPro"/>
</dbReference>
<evidence type="ECO:0000313" key="5">
    <source>
        <dbReference type="Proteomes" id="UP000002035"/>
    </source>
</evidence>
<protein>
    <recommendedName>
        <fullName evidence="6">Prefoldin subunit 6</fullName>
    </recommendedName>
</protein>
<dbReference type="EMBL" id="DS995703">
    <property type="protein sequence ID" value="EEQ30577.1"/>
    <property type="molecule type" value="Genomic_DNA"/>
</dbReference>
<comment type="similarity">
    <text evidence="1">Belongs to the prefoldin subunit beta family.</text>
</comment>
<dbReference type="PANTHER" id="PTHR21431">
    <property type="entry name" value="PREFOLDIN SUBUNIT 6"/>
    <property type="match status" value="1"/>
</dbReference>